<dbReference type="EMBL" id="BMAT01007451">
    <property type="protein sequence ID" value="GFR64662.1"/>
    <property type="molecule type" value="Genomic_DNA"/>
</dbReference>
<dbReference type="PROSITE" id="PS50003">
    <property type="entry name" value="PH_DOMAIN"/>
    <property type="match status" value="1"/>
</dbReference>
<evidence type="ECO:0000256" key="3">
    <source>
        <dbReference type="ARBA" id="ARBA00029433"/>
    </source>
</evidence>
<dbReference type="GO" id="GO:0009966">
    <property type="term" value="P:regulation of signal transduction"/>
    <property type="evidence" value="ECO:0007669"/>
    <property type="project" value="TreeGrafter"/>
</dbReference>
<comment type="subcellular location">
    <subcellularLocation>
        <location evidence="3">Endomembrane system</location>
        <topology evidence="3">Peripheral membrane protein</topology>
        <orientation evidence="3">Cytoplasmic side</orientation>
    </subcellularLocation>
</comment>
<dbReference type="InterPro" id="IPR001849">
    <property type="entry name" value="PH_domain"/>
</dbReference>
<gene>
    <name evidence="6" type="ORF">ElyMa_003637600</name>
</gene>
<reference evidence="6 7" key="1">
    <citation type="journal article" date="2021" name="Elife">
        <title>Chloroplast acquisition without the gene transfer in kleptoplastic sea slugs, Plakobranchus ocellatus.</title>
        <authorList>
            <person name="Maeda T."/>
            <person name="Takahashi S."/>
            <person name="Yoshida T."/>
            <person name="Shimamura S."/>
            <person name="Takaki Y."/>
            <person name="Nagai Y."/>
            <person name="Toyoda A."/>
            <person name="Suzuki Y."/>
            <person name="Arimoto A."/>
            <person name="Ishii H."/>
            <person name="Satoh N."/>
            <person name="Nishiyama T."/>
            <person name="Hasebe M."/>
            <person name="Maruyama T."/>
            <person name="Minagawa J."/>
            <person name="Obokata J."/>
            <person name="Shigenobu S."/>
        </authorList>
    </citation>
    <scope>NUCLEOTIDE SEQUENCE [LARGE SCALE GENOMIC DNA]</scope>
</reference>
<dbReference type="PANTHER" id="PTHR21630">
    <property type="entry name" value="VEPH-A/MELTED"/>
    <property type="match status" value="1"/>
</dbReference>
<dbReference type="AlphaFoldDB" id="A0AAV4EUH1"/>
<comment type="caution">
    <text evidence="6">The sequence shown here is derived from an EMBL/GenBank/DDBJ whole genome shotgun (WGS) entry which is preliminary data.</text>
</comment>
<dbReference type="Pfam" id="PF00169">
    <property type="entry name" value="PH"/>
    <property type="match status" value="1"/>
</dbReference>
<feature type="compositionally biased region" description="Polar residues" evidence="4">
    <location>
        <begin position="442"/>
        <end position="460"/>
    </location>
</feature>
<dbReference type="GO" id="GO:0012505">
    <property type="term" value="C:endomembrane system"/>
    <property type="evidence" value="ECO:0007669"/>
    <property type="project" value="UniProtKB-SubCell"/>
</dbReference>
<keyword evidence="7" id="KW-1185">Reference proteome</keyword>
<dbReference type="SUPFAM" id="SSF50729">
    <property type="entry name" value="PH domain-like"/>
    <property type="match status" value="1"/>
</dbReference>
<evidence type="ECO:0000256" key="2">
    <source>
        <dbReference type="ARBA" id="ARBA00023136"/>
    </source>
</evidence>
<organism evidence="6 7">
    <name type="scientific">Elysia marginata</name>
    <dbReference type="NCBI Taxonomy" id="1093978"/>
    <lineage>
        <taxon>Eukaryota</taxon>
        <taxon>Metazoa</taxon>
        <taxon>Spiralia</taxon>
        <taxon>Lophotrochozoa</taxon>
        <taxon>Mollusca</taxon>
        <taxon>Gastropoda</taxon>
        <taxon>Heterobranchia</taxon>
        <taxon>Euthyneura</taxon>
        <taxon>Panpulmonata</taxon>
        <taxon>Sacoglossa</taxon>
        <taxon>Placobranchoidea</taxon>
        <taxon>Plakobranchidae</taxon>
        <taxon>Elysia</taxon>
    </lineage>
</organism>
<dbReference type="Proteomes" id="UP000762676">
    <property type="component" value="Unassembled WGS sequence"/>
</dbReference>
<protein>
    <submittedName>
        <fullName evidence="6">Ventricular zone-expressed PH domain-containing protein</fullName>
    </submittedName>
</protein>
<evidence type="ECO:0000256" key="1">
    <source>
        <dbReference type="ARBA" id="ARBA00010187"/>
    </source>
</evidence>
<proteinExistence type="inferred from homology"/>
<feature type="domain" description="PH" evidence="5">
    <location>
        <begin position="222"/>
        <end position="319"/>
    </location>
</feature>
<feature type="compositionally biased region" description="Polar residues" evidence="4">
    <location>
        <begin position="391"/>
        <end position="400"/>
    </location>
</feature>
<dbReference type="Gene3D" id="2.30.29.30">
    <property type="entry name" value="Pleckstrin-homology domain (PH domain)/Phosphotyrosine-binding domain (PTB)"/>
    <property type="match status" value="1"/>
</dbReference>
<name>A0AAV4EUH1_9GAST</name>
<feature type="compositionally biased region" description="Polar residues" evidence="4">
    <location>
        <begin position="499"/>
        <end position="514"/>
    </location>
</feature>
<dbReference type="InterPro" id="IPR039888">
    <property type="entry name" value="Melted-like"/>
</dbReference>
<evidence type="ECO:0000313" key="6">
    <source>
        <dbReference type="EMBL" id="GFR64662.1"/>
    </source>
</evidence>
<sequence length="538" mass="59144">MIVLSVVVKELVSTEHSSRCAILKDAHFYASSSADLKNADDVNREPLESTRDGVQLFCEKHFAKIKTFISNISTDVPLPAKCSVVNGKHKRYMQLHFDCSRPGEQCLYTGSHFTLPTRLPKLWVHLMFLAVQAKAKCALSQKDIDVSCLKACWDALRSETPSSFLALVTSSFPSQKDQLTLLQELHQSRYFDVFELSPSCSRWACFVCTHPEKLNQLLTDGSPEIAGQLKEKKGKWMFFKRWKTRYLTLSGGSITYNKSNATKTSLPVTKIQSVKAVRKGIRDIPRAFEIFTGDQTYMFKAKSHQNVEQWVQCLHIAVARSHSAGGAVVTNAERQRASNTEEEHGAMVRPEVPQKKSIDGKDMEEGWSGQFPTEERDPCYVGSRVEGRSRTGMSISQSTAGSGGEARLSGVEKRKSGSNGARRTVGVSGAGADGKTWDFQDDSNSVGSHSNDTSGSNTTFAGKVSNEEFFRRSSIRRSSGAGSVGGRSVGSSSKSRIGQHSNHNGDWSSKTYSGIQQDHSAAAIDSSIKVKTVNDTKL</sequence>
<feature type="region of interest" description="Disordered" evidence="4">
    <location>
        <begin position="358"/>
        <end position="514"/>
    </location>
</feature>
<keyword evidence="2" id="KW-0472">Membrane</keyword>
<accession>A0AAV4EUH1</accession>
<dbReference type="SMART" id="SM00233">
    <property type="entry name" value="PH"/>
    <property type="match status" value="1"/>
</dbReference>
<dbReference type="PANTHER" id="PTHR21630:SF10">
    <property type="entry name" value="VENTRICULAR ZONE-EXPRESSED PH DOMAIN-CONTAINING PROTEIN HOMOLOG 1"/>
    <property type="match status" value="1"/>
</dbReference>
<dbReference type="GO" id="GO:0010314">
    <property type="term" value="F:phosphatidylinositol-5-phosphate binding"/>
    <property type="evidence" value="ECO:0007669"/>
    <property type="project" value="TreeGrafter"/>
</dbReference>
<comment type="similarity">
    <text evidence="1">Belongs to the MELT/VEPH family.</text>
</comment>
<evidence type="ECO:0000259" key="5">
    <source>
        <dbReference type="PROSITE" id="PS50003"/>
    </source>
</evidence>
<dbReference type="GO" id="GO:0005886">
    <property type="term" value="C:plasma membrane"/>
    <property type="evidence" value="ECO:0007669"/>
    <property type="project" value="TreeGrafter"/>
</dbReference>
<evidence type="ECO:0000313" key="7">
    <source>
        <dbReference type="Proteomes" id="UP000762676"/>
    </source>
</evidence>
<feature type="compositionally biased region" description="Low complexity" evidence="4">
    <location>
        <begin position="489"/>
        <end position="498"/>
    </location>
</feature>
<dbReference type="InterPro" id="IPR011993">
    <property type="entry name" value="PH-like_dom_sf"/>
</dbReference>
<evidence type="ECO:0000256" key="4">
    <source>
        <dbReference type="SAM" id="MobiDB-lite"/>
    </source>
</evidence>